<evidence type="ECO:0000256" key="1">
    <source>
        <dbReference type="SAM" id="MobiDB-lite"/>
    </source>
</evidence>
<dbReference type="EMBL" id="JBBPBN010000003">
    <property type="protein sequence ID" value="KAK9042742.1"/>
    <property type="molecule type" value="Genomic_DNA"/>
</dbReference>
<dbReference type="Proteomes" id="UP001396334">
    <property type="component" value="Unassembled WGS sequence"/>
</dbReference>
<proteinExistence type="predicted"/>
<name>A0ABR2TZR8_9ROSI</name>
<sequence length="123" mass="13851">MHVKKTASSKWKTNIAPRPLQKFERNMDVSKQCSLVWNGDGGFELGLPDEMVVTTNTKRKIGAPTSHYKHTWKGPGLQWKGKRDVTTKQLQQQLFDECSQQKKVVGKKLLGTQSSQSDANPNP</sequence>
<gene>
    <name evidence="2" type="ORF">V6N11_071103</name>
</gene>
<accession>A0ABR2TZR8</accession>
<feature type="region of interest" description="Disordered" evidence="1">
    <location>
        <begin position="64"/>
        <end position="84"/>
    </location>
</feature>
<reference evidence="2 3" key="1">
    <citation type="journal article" date="2024" name="G3 (Bethesda)">
        <title>Genome assembly of Hibiscus sabdariffa L. provides insights into metabolisms of medicinal natural products.</title>
        <authorList>
            <person name="Kim T."/>
        </authorList>
    </citation>
    <scope>NUCLEOTIDE SEQUENCE [LARGE SCALE GENOMIC DNA]</scope>
    <source>
        <strain evidence="2">TK-2024</strain>
        <tissue evidence="2">Old leaves</tissue>
    </source>
</reference>
<keyword evidence="3" id="KW-1185">Reference proteome</keyword>
<comment type="caution">
    <text evidence="2">The sequence shown here is derived from an EMBL/GenBank/DDBJ whole genome shotgun (WGS) entry which is preliminary data.</text>
</comment>
<evidence type="ECO:0000313" key="2">
    <source>
        <dbReference type="EMBL" id="KAK9042742.1"/>
    </source>
</evidence>
<evidence type="ECO:0000313" key="3">
    <source>
        <dbReference type="Proteomes" id="UP001396334"/>
    </source>
</evidence>
<organism evidence="2 3">
    <name type="scientific">Hibiscus sabdariffa</name>
    <name type="common">roselle</name>
    <dbReference type="NCBI Taxonomy" id="183260"/>
    <lineage>
        <taxon>Eukaryota</taxon>
        <taxon>Viridiplantae</taxon>
        <taxon>Streptophyta</taxon>
        <taxon>Embryophyta</taxon>
        <taxon>Tracheophyta</taxon>
        <taxon>Spermatophyta</taxon>
        <taxon>Magnoliopsida</taxon>
        <taxon>eudicotyledons</taxon>
        <taxon>Gunneridae</taxon>
        <taxon>Pentapetalae</taxon>
        <taxon>rosids</taxon>
        <taxon>malvids</taxon>
        <taxon>Malvales</taxon>
        <taxon>Malvaceae</taxon>
        <taxon>Malvoideae</taxon>
        <taxon>Hibiscus</taxon>
    </lineage>
</organism>
<protein>
    <submittedName>
        <fullName evidence="2">Uncharacterized protein</fullName>
    </submittedName>
</protein>